<evidence type="ECO:0000259" key="6">
    <source>
        <dbReference type="Pfam" id="PF05699"/>
    </source>
</evidence>
<dbReference type="Pfam" id="PF05699">
    <property type="entry name" value="Dimer_Tnp_hAT"/>
    <property type="match status" value="1"/>
</dbReference>
<gene>
    <name evidence="7" type="ORF">AZE42_12906</name>
</gene>
<dbReference type="InterPro" id="IPR008906">
    <property type="entry name" value="HATC_C_dom"/>
</dbReference>
<comment type="subcellular location">
    <subcellularLocation>
        <location evidence="1">Nucleus</location>
    </subcellularLocation>
</comment>
<feature type="domain" description="HAT C-terminal dimerisation" evidence="6">
    <location>
        <begin position="85"/>
        <end position="162"/>
    </location>
</feature>
<dbReference type="EMBL" id="LVVM01001830">
    <property type="protein sequence ID" value="OJA17750.1"/>
    <property type="molecule type" value="Genomic_DNA"/>
</dbReference>
<dbReference type="Proteomes" id="UP000183567">
    <property type="component" value="Unassembled WGS sequence"/>
</dbReference>
<protein>
    <recommendedName>
        <fullName evidence="6">HAT C-terminal dimerisation domain-containing protein</fullName>
    </recommendedName>
</protein>
<organism evidence="7 8">
    <name type="scientific">Rhizopogon vesiculosus</name>
    <dbReference type="NCBI Taxonomy" id="180088"/>
    <lineage>
        <taxon>Eukaryota</taxon>
        <taxon>Fungi</taxon>
        <taxon>Dikarya</taxon>
        <taxon>Basidiomycota</taxon>
        <taxon>Agaricomycotina</taxon>
        <taxon>Agaricomycetes</taxon>
        <taxon>Agaricomycetidae</taxon>
        <taxon>Boletales</taxon>
        <taxon>Suillineae</taxon>
        <taxon>Rhizopogonaceae</taxon>
        <taxon>Rhizopogon</taxon>
    </lineage>
</organism>
<evidence type="ECO:0000256" key="5">
    <source>
        <dbReference type="ARBA" id="ARBA00023242"/>
    </source>
</evidence>
<accession>A0A1J8Q7W3</accession>
<name>A0A1J8Q7W3_9AGAM</name>
<evidence type="ECO:0000256" key="2">
    <source>
        <dbReference type="ARBA" id="ARBA00022723"/>
    </source>
</evidence>
<evidence type="ECO:0000256" key="3">
    <source>
        <dbReference type="ARBA" id="ARBA00022771"/>
    </source>
</evidence>
<dbReference type="GO" id="GO:0046983">
    <property type="term" value="F:protein dimerization activity"/>
    <property type="evidence" value="ECO:0007669"/>
    <property type="project" value="InterPro"/>
</dbReference>
<dbReference type="GO" id="GO:0008270">
    <property type="term" value="F:zinc ion binding"/>
    <property type="evidence" value="ECO:0007669"/>
    <property type="project" value="UniProtKB-KW"/>
</dbReference>
<keyword evidence="5" id="KW-0539">Nucleus</keyword>
<dbReference type="PANTHER" id="PTHR46481:SF10">
    <property type="entry name" value="ZINC FINGER BED DOMAIN-CONTAINING PROTEIN 39"/>
    <property type="match status" value="1"/>
</dbReference>
<dbReference type="SUPFAM" id="SSF53098">
    <property type="entry name" value="Ribonuclease H-like"/>
    <property type="match status" value="1"/>
</dbReference>
<evidence type="ECO:0000313" key="8">
    <source>
        <dbReference type="Proteomes" id="UP000183567"/>
    </source>
</evidence>
<proteinExistence type="predicted"/>
<evidence type="ECO:0000256" key="4">
    <source>
        <dbReference type="ARBA" id="ARBA00022833"/>
    </source>
</evidence>
<reference evidence="7 8" key="1">
    <citation type="submission" date="2016-03" db="EMBL/GenBank/DDBJ databases">
        <title>Comparative genomics of the ectomycorrhizal sister species Rhizopogon vinicolor and Rhizopogon vesiculosus (Basidiomycota: Boletales) reveals a divergence of the mating type B locus.</title>
        <authorList>
            <person name="Mujic A.B."/>
            <person name="Kuo A."/>
            <person name="Tritt A."/>
            <person name="Lipzen A."/>
            <person name="Chen C."/>
            <person name="Johnson J."/>
            <person name="Sharma A."/>
            <person name="Barry K."/>
            <person name="Grigoriev I.V."/>
            <person name="Spatafora J.W."/>
        </authorList>
    </citation>
    <scope>NUCLEOTIDE SEQUENCE [LARGE SCALE GENOMIC DNA]</scope>
    <source>
        <strain evidence="7 8">AM-OR11-056</strain>
    </source>
</reference>
<keyword evidence="2" id="KW-0479">Metal-binding</keyword>
<keyword evidence="8" id="KW-1185">Reference proteome</keyword>
<evidence type="ECO:0000313" key="7">
    <source>
        <dbReference type="EMBL" id="OJA17750.1"/>
    </source>
</evidence>
<dbReference type="STRING" id="180088.A0A1J8Q7W3"/>
<keyword evidence="3" id="KW-0863">Zinc-finger</keyword>
<comment type="caution">
    <text evidence="7">The sequence shown here is derived from an EMBL/GenBank/DDBJ whole genome shotgun (WGS) entry which is preliminary data.</text>
</comment>
<dbReference type="AlphaFoldDB" id="A0A1J8Q7W3"/>
<dbReference type="PANTHER" id="PTHR46481">
    <property type="entry name" value="ZINC FINGER BED DOMAIN-CONTAINING PROTEIN 4"/>
    <property type="match status" value="1"/>
</dbReference>
<evidence type="ECO:0000256" key="1">
    <source>
        <dbReference type="ARBA" id="ARBA00004123"/>
    </source>
</evidence>
<dbReference type="OrthoDB" id="2692378at2759"/>
<keyword evidence="4" id="KW-0862">Zinc</keyword>
<sequence length="197" mass="22240">LDPSQKDTHFKRFWGKTLHAEALEEAERIFKERHIELYGEHGASSSPKKMRVGNVNALLRELSSDESEGESESPIDPQSPWTREFHLYLNTVTSLPVNVSIVQWWGLNAQQYPVWASLACDYLSIMATSVSSERAFSAAALTITKRRNRLKADIVEAIQVLRMLYNRDLMFSEPPASSALELALEVPEDEEEADSSS</sequence>
<dbReference type="GO" id="GO:0005634">
    <property type="term" value="C:nucleus"/>
    <property type="evidence" value="ECO:0007669"/>
    <property type="project" value="UniProtKB-SubCell"/>
</dbReference>
<dbReference type="InterPro" id="IPR012337">
    <property type="entry name" value="RNaseH-like_sf"/>
</dbReference>
<feature type="non-terminal residue" evidence="7">
    <location>
        <position position="1"/>
    </location>
</feature>
<dbReference type="InterPro" id="IPR052035">
    <property type="entry name" value="ZnF_BED_domain_contain"/>
</dbReference>